<dbReference type="PANTHER" id="PTHR19288">
    <property type="entry name" value="4-NITROPHENYLPHOSPHATASE-RELATED"/>
    <property type="match status" value="1"/>
</dbReference>
<dbReference type="EMBL" id="CP017269">
    <property type="protein sequence ID" value="AOT72904.1"/>
    <property type="molecule type" value="Genomic_DNA"/>
</dbReference>
<dbReference type="CDD" id="cd16416">
    <property type="entry name" value="HAD_BsYqeG-like"/>
    <property type="match status" value="1"/>
</dbReference>
<dbReference type="OrthoDB" id="9787572at2"/>
<dbReference type="InterPro" id="IPR006549">
    <property type="entry name" value="HAD-SF_hydro_IIIA"/>
</dbReference>
<dbReference type="Proteomes" id="UP000095743">
    <property type="component" value="Chromosome"/>
</dbReference>
<dbReference type="AlphaFoldDB" id="A0A1D8GQ25"/>
<dbReference type="KEGG" id="gfe:Gferi_27110"/>
<dbReference type="SUPFAM" id="SSF56784">
    <property type="entry name" value="HAD-like"/>
    <property type="match status" value="1"/>
</dbReference>
<dbReference type="Gene3D" id="3.40.50.1000">
    <property type="entry name" value="HAD superfamily/HAD-like"/>
    <property type="match status" value="1"/>
</dbReference>
<dbReference type="PANTHER" id="PTHR19288:SF25">
    <property type="entry name" value="PHOSPHATIDYLGLYCEROPHOSPHATASE GEP4, MITOCHONDRIAL"/>
    <property type="match status" value="1"/>
</dbReference>
<accession>A0A1D8GQ25</accession>
<keyword evidence="1" id="KW-0378">Hydrolase</keyword>
<dbReference type="InterPro" id="IPR010021">
    <property type="entry name" value="PGPP1/Gep4"/>
</dbReference>
<protein>
    <submittedName>
        <fullName evidence="1">HAD family hydrolase</fullName>
    </submittedName>
</protein>
<proteinExistence type="predicted"/>
<evidence type="ECO:0000313" key="2">
    <source>
        <dbReference type="Proteomes" id="UP000095743"/>
    </source>
</evidence>
<gene>
    <name evidence="1" type="ORF">Gferi_27110</name>
</gene>
<organism evidence="1 2">
    <name type="scientific">Geosporobacter ferrireducens</name>
    <dbReference type="NCBI Taxonomy" id="1424294"/>
    <lineage>
        <taxon>Bacteria</taxon>
        <taxon>Bacillati</taxon>
        <taxon>Bacillota</taxon>
        <taxon>Clostridia</taxon>
        <taxon>Peptostreptococcales</taxon>
        <taxon>Thermotaleaceae</taxon>
        <taxon>Geosporobacter</taxon>
    </lineage>
</organism>
<dbReference type="Pfam" id="PF13242">
    <property type="entry name" value="Hydrolase_like"/>
    <property type="match status" value="1"/>
</dbReference>
<reference evidence="1 2" key="1">
    <citation type="submission" date="2016-09" db="EMBL/GenBank/DDBJ databases">
        <title>Genomic analysis reveals versatility of anaerobic energy metabolism of Geosporobacter ferrireducens IRF9 of phylum Firmicutes.</title>
        <authorList>
            <person name="Kim S.-J."/>
        </authorList>
    </citation>
    <scope>NUCLEOTIDE SEQUENCE [LARGE SCALE GENOMIC DNA]</scope>
    <source>
        <strain evidence="1 2">IRF9</strain>
    </source>
</reference>
<keyword evidence="2" id="KW-1185">Reference proteome</keyword>
<dbReference type="InterPro" id="IPR023214">
    <property type="entry name" value="HAD_sf"/>
</dbReference>
<dbReference type="InterPro" id="IPR036412">
    <property type="entry name" value="HAD-like_sf"/>
</dbReference>
<dbReference type="GO" id="GO:0005737">
    <property type="term" value="C:cytoplasm"/>
    <property type="evidence" value="ECO:0007669"/>
    <property type="project" value="TreeGrafter"/>
</dbReference>
<dbReference type="Pfam" id="PF08282">
    <property type="entry name" value="Hydrolase_3"/>
    <property type="match status" value="1"/>
</dbReference>
<dbReference type="STRING" id="1424294.Gferi_27110"/>
<dbReference type="NCBIfam" id="TIGR01668">
    <property type="entry name" value="YqeG_hyp_ppase"/>
    <property type="match status" value="1"/>
</dbReference>
<dbReference type="GO" id="GO:0008962">
    <property type="term" value="F:phosphatidylglycerophosphatase activity"/>
    <property type="evidence" value="ECO:0007669"/>
    <property type="project" value="InterPro"/>
</dbReference>
<dbReference type="RefSeq" id="WP_069981213.1">
    <property type="nucleotide sequence ID" value="NZ_CP017269.1"/>
</dbReference>
<name>A0A1D8GQ25_9FIRM</name>
<evidence type="ECO:0000313" key="1">
    <source>
        <dbReference type="EMBL" id="AOT72904.1"/>
    </source>
</evidence>
<sequence length="169" mass="19385">MLSRLTPKHYAESVFQVDVKLLQAKQIQGLIIDIDNTLVEWDKKYASDAVKAWLQKLQEIGFSICLVSNNTEDRVVVFNEALKLPAIHRARKPRRDPFRKAMKIMGTTPETTAVIGDQLFTDVLGGNRLGLFTVLVVPLEGREFWWTTLVRKVERHVLKAVLENYHSNK</sequence>
<dbReference type="NCBIfam" id="TIGR01662">
    <property type="entry name" value="HAD-SF-IIIA"/>
    <property type="match status" value="1"/>
</dbReference>